<dbReference type="GO" id="GO:0016787">
    <property type="term" value="F:hydrolase activity"/>
    <property type="evidence" value="ECO:0007669"/>
    <property type="project" value="UniProtKB-KW"/>
</dbReference>
<reference evidence="4 5" key="1">
    <citation type="submission" date="2018-12" db="EMBL/GenBank/DDBJ databases">
        <title>Deinococcus radiophilus ATCC 27603 genome sequencing and assembly.</title>
        <authorList>
            <person name="Maclea K.S."/>
            <person name="Maynard C.R."/>
        </authorList>
    </citation>
    <scope>NUCLEOTIDE SEQUENCE [LARGE SCALE GENOMIC DNA]</scope>
    <source>
        <strain evidence="4 5">ATCC 27603</strain>
    </source>
</reference>
<dbReference type="SUPFAM" id="SSF55811">
    <property type="entry name" value="Nudix"/>
    <property type="match status" value="1"/>
</dbReference>
<dbReference type="AlphaFoldDB" id="A0A3S0KAR1"/>
<dbReference type="Proteomes" id="UP000277766">
    <property type="component" value="Unassembled WGS sequence"/>
</dbReference>
<evidence type="ECO:0000313" key="5">
    <source>
        <dbReference type="Proteomes" id="UP000277766"/>
    </source>
</evidence>
<dbReference type="Gene3D" id="3.90.79.10">
    <property type="entry name" value="Nucleoside Triphosphate Pyrophosphohydrolase"/>
    <property type="match status" value="1"/>
</dbReference>
<comment type="caution">
    <text evidence="4">The sequence shown here is derived from an EMBL/GenBank/DDBJ whole genome shotgun (WGS) entry which is preliminary data.</text>
</comment>
<dbReference type="PANTHER" id="PTHR43046:SF16">
    <property type="entry name" value="ADP-RIBOSE PYROPHOSPHATASE YJHB-RELATED"/>
    <property type="match status" value="1"/>
</dbReference>
<name>A0A3S0KAR1_9DEIO</name>
<comment type="cofactor">
    <cofactor evidence="1">
        <name>Mg(2+)</name>
        <dbReference type="ChEBI" id="CHEBI:18420"/>
    </cofactor>
</comment>
<keyword evidence="2" id="KW-0378">Hydrolase</keyword>
<dbReference type="PROSITE" id="PS51462">
    <property type="entry name" value="NUDIX"/>
    <property type="match status" value="1"/>
</dbReference>
<accession>A0A3S0KAR1</accession>
<sequence length="177" mass="19894">MLPCMAFSYAASMEQDLRVELPGGRLFAVRVALLCEAAGQLLVAHDRRSPDFLALLGGAVRAGEASETAARYEWDEETGLSFSSVQLVGMVENFFVWNHALAHEQSFCYRVLPPRLPATPCLVLDSPYVELRRLKLCELPHYTVYPLYLPELRQVQPRHIGHFVVRQEQAGTPTPLQ</sequence>
<keyword evidence="5" id="KW-1185">Reference proteome</keyword>
<evidence type="ECO:0000313" key="4">
    <source>
        <dbReference type="EMBL" id="RTR26531.1"/>
    </source>
</evidence>
<dbReference type="PANTHER" id="PTHR43046">
    <property type="entry name" value="GDP-MANNOSE MANNOSYL HYDROLASE"/>
    <property type="match status" value="1"/>
</dbReference>
<evidence type="ECO:0000256" key="1">
    <source>
        <dbReference type="ARBA" id="ARBA00001946"/>
    </source>
</evidence>
<gene>
    <name evidence="4" type="ORF">EJ104_08265</name>
</gene>
<feature type="domain" description="Nudix hydrolase" evidence="3">
    <location>
        <begin position="24"/>
        <end position="153"/>
    </location>
</feature>
<proteinExistence type="predicted"/>
<dbReference type="Pfam" id="PF00293">
    <property type="entry name" value="NUDIX"/>
    <property type="match status" value="1"/>
</dbReference>
<dbReference type="OrthoDB" id="72337at2"/>
<evidence type="ECO:0000256" key="2">
    <source>
        <dbReference type="ARBA" id="ARBA00022801"/>
    </source>
</evidence>
<protein>
    <submittedName>
        <fullName evidence="4">NUDIX domain-containing protein</fullName>
    </submittedName>
</protein>
<dbReference type="EMBL" id="RXPE01000015">
    <property type="protein sequence ID" value="RTR26531.1"/>
    <property type="molecule type" value="Genomic_DNA"/>
</dbReference>
<evidence type="ECO:0000259" key="3">
    <source>
        <dbReference type="PROSITE" id="PS51462"/>
    </source>
</evidence>
<dbReference type="InterPro" id="IPR000086">
    <property type="entry name" value="NUDIX_hydrolase_dom"/>
</dbReference>
<organism evidence="4 5">
    <name type="scientific">Deinococcus radiophilus</name>
    <dbReference type="NCBI Taxonomy" id="32062"/>
    <lineage>
        <taxon>Bacteria</taxon>
        <taxon>Thermotogati</taxon>
        <taxon>Deinococcota</taxon>
        <taxon>Deinococci</taxon>
        <taxon>Deinococcales</taxon>
        <taxon>Deinococcaceae</taxon>
        <taxon>Deinococcus</taxon>
    </lineage>
</organism>
<dbReference type="InterPro" id="IPR015797">
    <property type="entry name" value="NUDIX_hydrolase-like_dom_sf"/>
</dbReference>